<evidence type="ECO:0000313" key="1">
    <source>
        <dbReference type="EMBL" id="SCY69256.1"/>
    </source>
</evidence>
<dbReference type="EMBL" id="FMVN01000014">
    <property type="protein sequence ID" value="SCY69256.1"/>
    <property type="molecule type" value="Genomic_DNA"/>
</dbReference>
<keyword evidence="2" id="KW-1185">Reference proteome</keyword>
<organism evidence="1 2">
    <name type="scientific">Legionella micdadei</name>
    <name type="common">Tatlockia micdadei</name>
    <dbReference type="NCBI Taxonomy" id="451"/>
    <lineage>
        <taxon>Bacteria</taxon>
        <taxon>Pseudomonadati</taxon>
        <taxon>Pseudomonadota</taxon>
        <taxon>Gammaproteobacteria</taxon>
        <taxon>Legionellales</taxon>
        <taxon>Legionellaceae</taxon>
        <taxon>Legionella</taxon>
    </lineage>
</organism>
<evidence type="ECO:0000313" key="2">
    <source>
        <dbReference type="Proteomes" id="UP000182998"/>
    </source>
</evidence>
<reference evidence="1 2" key="1">
    <citation type="submission" date="2016-10" db="EMBL/GenBank/DDBJ databases">
        <authorList>
            <person name="Varghese N."/>
            <person name="Submissions S."/>
        </authorList>
    </citation>
    <scope>NUCLEOTIDE SEQUENCE [LARGE SCALE GENOMIC DNA]</scope>
    <source>
        <strain evidence="1 2">ATCC 33218</strain>
    </source>
</reference>
<accession>A0A1G5HZM2</accession>
<evidence type="ECO:0008006" key="3">
    <source>
        <dbReference type="Google" id="ProtNLM"/>
    </source>
</evidence>
<sequence>MAKYKSYECYFCHSVRLQPGRTCQSCGARTLVAANKNNKRSKVNGNYEEKYSNWRKYTDFLTEDNLSD</sequence>
<name>A0A1G5HZM2_LEGMI</name>
<comment type="caution">
    <text evidence="1">The sequence shown here is derived from an EMBL/GenBank/DDBJ whole genome shotgun (WGS) entry which is preliminary data.</text>
</comment>
<gene>
    <name evidence="1" type="ORF">SAMN02982997_02511</name>
</gene>
<proteinExistence type="predicted"/>
<dbReference type="Proteomes" id="UP000182998">
    <property type="component" value="Unassembled WGS sequence"/>
</dbReference>
<protein>
    <recommendedName>
        <fullName evidence="3">Ribosome biogenesis protein</fullName>
    </recommendedName>
</protein>